<evidence type="ECO:0008006" key="7">
    <source>
        <dbReference type="Google" id="ProtNLM"/>
    </source>
</evidence>
<sequence>FRPAACIDYLRRGSSKDGIYKLYDKTGKSYPAYCDLKSEPGTAWTLVISWSTCHRRLPAFFTIPFKYNSPVNENAHNWNIYRLSLTRMRSLQAHSTHWRATCSYPTHGIDFKDYLRGNFQDFNIFDYVGGGTCKKVDFINIRGHVGTHLTAPFWQKLNTWTLHTDSSLGHCQFTAATSGAVSSEDNFGWYGDGISTKFRCTQGGQSTTQWCVGVHLLGVSTSRQKKLYDLRMRKKGAGLVMSLRVVKHLVFARARKVIKSKRISHVTGYPAPAKFRPTTCVDYLRRRSSKNGIYKLYDSNENSYAVYCDLKSEPGTAWTLVMSWTSRNRGLSKFHSIPFKINAPVNETAQNWNQYRLSLARMRSLQAHSTHWRATCSYPTHGIDFRDYLRGNFKDFNVVDYIGGGQCKRVEYINTRGYLGKNLTVPFWQYLHEGLHTDSSANTNCQFKAARIGAVGSEDNFGWYDSYNPKFRCTTDTQSTTQWWFGAHL</sequence>
<dbReference type="InterPro" id="IPR036056">
    <property type="entry name" value="Fibrinogen-like_C"/>
</dbReference>
<keyword evidence="4" id="KW-1015">Disulfide bond</keyword>
<evidence type="ECO:0000313" key="6">
    <source>
        <dbReference type="Proteomes" id="UP001159405"/>
    </source>
</evidence>
<dbReference type="Gene3D" id="3.90.215.10">
    <property type="entry name" value="Gamma Fibrinogen, chain A, domain 1"/>
    <property type="match status" value="1"/>
</dbReference>
<evidence type="ECO:0000256" key="3">
    <source>
        <dbReference type="ARBA" id="ARBA00022837"/>
    </source>
</evidence>
<protein>
    <recommendedName>
        <fullName evidence="7">Fibrinogen C-terminal domain-containing protein</fullName>
    </recommendedName>
</protein>
<dbReference type="PANTHER" id="PTHR16146:SF53">
    <property type="entry name" value="APPLE DOMAIN-CONTAINING PROTEIN"/>
    <property type="match status" value="1"/>
</dbReference>
<name>A0ABN8PBX0_9CNID</name>
<gene>
    <name evidence="5" type="ORF">PLOB_00038904</name>
</gene>
<dbReference type="InterPro" id="IPR014716">
    <property type="entry name" value="Fibrinogen_a/b/g_C_1"/>
</dbReference>
<evidence type="ECO:0000256" key="1">
    <source>
        <dbReference type="ARBA" id="ARBA00022723"/>
    </source>
</evidence>
<dbReference type="Proteomes" id="UP001159405">
    <property type="component" value="Unassembled WGS sequence"/>
</dbReference>
<reference evidence="5 6" key="1">
    <citation type="submission" date="2022-05" db="EMBL/GenBank/DDBJ databases">
        <authorList>
            <consortium name="Genoscope - CEA"/>
            <person name="William W."/>
        </authorList>
    </citation>
    <scope>NUCLEOTIDE SEQUENCE [LARGE SCALE GENOMIC DNA]</scope>
</reference>
<accession>A0ABN8PBX0</accession>
<organism evidence="5 6">
    <name type="scientific">Porites lobata</name>
    <dbReference type="NCBI Taxonomy" id="104759"/>
    <lineage>
        <taxon>Eukaryota</taxon>
        <taxon>Metazoa</taxon>
        <taxon>Cnidaria</taxon>
        <taxon>Anthozoa</taxon>
        <taxon>Hexacorallia</taxon>
        <taxon>Scleractinia</taxon>
        <taxon>Fungiina</taxon>
        <taxon>Poritidae</taxon>
        <taxon>Porites</taxon>
    </lineage>
</organism>
<keyword evidence="3" id="KW-0106">Calcium</keyword>
<keyword evidence="6" id="KW-1185">Reference proteome</keyword>
<dbReference type="SUPFAM" id="SSF56496">
    <property type="entry name" value="Fibrinogen C-terminal domain-like"/>
    <property type="match status" value="2"/>
</dbReference>
<evidence type="ECO:0000256" key="4">
    <source>
        <dbReference type="ARBA" id="ARBA00023157"/>
    </source>
</evidence>
<evidence type="ECO:0000256" key="2">
    <source>
        <dbReference type="ARBA" id="ARBA00022734"/>
    </source>
</evidence>
<feature type="non-terminal residue" evidence="5">
    <location>
        <position position="1"/>
    </location>
</feature>
<evidence type="ECO:0000313" key="5">
    <source>
        <dbReference type="EMBL" id="CAH3137253.1"/>
    </source>
</evidence>
<dbReference type="EMBL" id="CALNXK010000059">
    <property type="protein sequence ID" value="CAH3137253.1"/>
    <property type="molecule type" value="Genomic_DNA"/>
</dbReference>
<keyword evidence="1" id="KW-0479">Metal-binding</keyword>
<proteinExistence type="predicted"/>
<comment type="caution">
    <text evidence="5">The sequence shown here is derived from an EMBL/GenBank/DDBJ whole genome shotgun (WGS) entry which is preliminary data.</text>
</comment>
<dbReference type="PANTHER" id="PTHR16146">
    <property type="entry name" value="INTELECTIN"/>
    <property type="match status" value="1"/>
</dbReference>
<keyword evidence="2" id="KW-0430">Lectin</keyword>